<dbReference type="InterPro" id="IPR008271">
    <property type="entry name" value="Ser/Thr_kinase_AS"/>
</dbReference>
<evidence type="ECO:0000256" key="3">
    <source>
        <dbReference type="ARBA" id="ARBA00022777"/>
    </source>
</evidence>
<feature type="binding site" evidence="5">
    <location>
        <position position="96"/>
    </location>
    <ligand>
        <name>ATP</name>
        <dbReference type="ChEBI" id="CHEBI:30616"/>
    </ligand>
</feature>
<dbReference type="PROSITE" id="PS00107">
    <property type="entry name" value="PROTEIN_KINASE_ATP"/>
    <property type="match status" value="1"/>
</dbReference>
<evidence type="ECO:0000256" key="4">
    <source>
        <dbReference type="ARBA" id="ARBA00022840"/>
    </source>
</evidence>
<keyword evidence="2 5" id="KW-0547">Nucleotide-binding</keyword>
<dbReference type="Gene3D" id="1.10.510.10">
    <property type="entry name" value="Transferase(Phosphotransferase) domain 1"/>
    <property type="match status" value="1"/>
</dbReference>
<keyword evidence="4 5" id="KW-0067">ATP-binding</keyword>
<evidence type="ECO:0000313" key="8">
    <source>
        <dbReference type="EMBL" id="JAG88756.1"/>
    </source>
</evidence>
<evidence type="ECO:0000256" key="1">
    <source>
        <dbReference type="ARBA" id="ARBA00022679"/>
    </source>
</evidence>
<dbReference type="SMART" id="SM00220">
    <property type="entry name" value="S_TKc"/>
    <property type="match status" value="1"/>
</dbReference>
<dbReference type="PROSITE" id="PS00108">
    <property type="entry name" value="PROTEIN_KINASE_ST"/>
    <property type="match status" value="1"/>
</dbReference>
<keyword evidence="1" id="KW-0808">Transferase</keyword>
<keyword evidence="3" id="KW-0418">Kinase</keyword>
<dbReference type="Gene3D" id="3.30.200.20">
    <property type="entry name" value="Phosphorylase Kinase, domain 1"/>
    <property type="match status" value="1"/>
</dbReference>
<dbReference type="InterPro" id="IPR017441">
    <property type="entry name" value="Protein_kinase_ATP_BS"/>
</dbReference>
<evidence type="ECO:0000256" key="6">
    <source>
        <dbReference type="RuleBase" id="RU000304"/>
    </source>
</evidence>
<dbReference type="GO" id="GO:0004674">
    <property type="term" value="F:protein serine/threonine kinase activity"/>
    <property type="evidence" value="ECO:0007669"/>
    <property type="project" value="UniProtKB-KW"/>
</dbReference>
<dbReference type="FunFam" id="1.10.510.10:FF:000336">
    <property type="entry name" value="Cysteine-rich receptor-like protein kinase 2"/>
    <property type="match status" value="1"/>
</dbReference>
<name>A0A0C9RPD1_9CONI</name>
<organism evidence="8">
    <name type="scientific">Wollemia nobilis</name>
    <dbReference type="NCBI Taxonomy" id="56998"/>
    <lineage>
        <taxon>Eukaryota</taxon>
        <taxon>Viridiplantae</taxon>
        <taxon>Streptophyta</taxon>
        <taxon>Embryophyta</taxon>
        <taxon>Tracheophyta</taxon>
        <taxon>Spermatophyta</taxon>
        <taxon>Pinopsida</taxon>
        <taxon>Pinidae</taxon>
        <taxon>Conifers II</taxon>
        <taxon>Araucariales</taxon>
        <taxon>Araucariaceae</taxon>
        <taxon>Wollemia</taxon>
    </lineage>
</organism>
<dbReference type="CDD" id="cd14066">
    <property type="entry name" value="STKc_IRAK"/>
    <property type="match status" value="1"/>
</dbReference>
<feature type="domain" description="Protein kinase" evidence="7">
    <location>
        <begin position="68"/>
        <end position="350"/>
    </location>
</feature>
<dbReference type="PANTHER" id="PTHR47973">
    <property type="entry name" value="CYSTEINE-RICH RECEPTOR-LIKE PROTEIN KINASE 3"/>
    <property type="match status" value="1"/>
</dbReference>
<dbReference type="InterPro" id="IPR052059">
    <property type="entry name" value="CR_Ser/Thr_kinase"/>
</dbReference>
<dbReference type="Pfam" id="PF00069">
    <property type="entry name" value="Pkinase"/>
    <property type="match status" value="1"/>
</dbReference>
<reference evidence="8" key="1">
    <citation type="submission" date="2015-02" db="EMBL/GenBank/DDBJ databases">
        <title>A transcriptome of Wollemia nobilis - a relic of Gondwana.</title>
        <authorList>
            <person name="Chia J.Y."/>
            <person name="Leong Y.S."/>
            <person name="Abdul Karim S."/>
            <person name="Wan Azmi N."/>
            <person name="Hercus R."/>
            <person name="Croft L."/>
        </authorList>
    </citation>
    <scope>NUCLEOTIDE SEQUENCE</scope>
    <source>
        <strain evidence="8">MaeBrown</strain>
        <tissue evidence="8">Leaf</tissue>
    </source>
</reference>
<proteinExistence type="inferred from homology"/>
<dbReference type="InterPro" id="IPR011009">
    <property type="entry name" value="Kinase-like_dom_sf"/>
</dbReference>
<dbReference type="GO" id="GO:0005524">
    <property type="term" value="F:ATP binding"/>
    <property type="evidence" value="ECO:0007669"/>
    <property type="project" value="UniProtKB-UniRule"/>
</dbReference>
<dbReference type="FunFam" id="3.30.200.20:FF:000162">
    <property type="entry name" value="Adenine nucleotide alpha hydrolase-like domain kinase"/>
    <property type="match status" value="1"/>
</dbReference>
<evidence type="ECO:0000256" key="5">
    <source>
        <dbReference type="PROSITE-ProRule" id="PRU10141"/>
    </source>
</evidence>
<dbReference type="SUPFAM" id="SSF56112">
    <property type="entry name" value="Protein kinase-like (PK-like)"/>
    <property type="match status" value="1"/>
</dbReference>
<dbReference type="AlphaFoldDB" id="A0A0C9RPD1"/>
<comment type="similarity">
    <text evidence="6">Belongs to the protein kinase superfamily.</text>
</comment>
<keyword evidence="6" id="KW-0723">Serine/threonine-protein kinase</keyword>
<sequence length="409" mass="46652">MHVRVIATAVLASIASFICSRLGRKFRLPLLLRWKEDEDHHENHLLAILKSEELTFSFNTLRRVTGDFCNENKLGEGGFGSVYKGKALDGRTLAIKRLAINSRQDESSFYNEVSTLRNIQHRNLVRLLGCCAQGKERLLVYEYLPNKSLDHILFDPEKRKFLDWPKRYSIIQGIARGLVYLHEDSQLRIIHRDLKISNILLDDKFSPKIADFGLAKFFPDDQTHVSTKIAGTLGYMAPEYLVEGQLSEKADIFSFGVLVLEIIAGRKVIDLSLRSSSRDNLLELAWRLHKKRGIVSIIDPALGDSFPKEEVMRCIRIALLCTQSEHLRPPMSYVVVMLASSAETIPDPTIPAFIEFRSTRPSASRSTMMSRSFGRAAKLVRFSYRYKNYSYLKLPLKFPSNICSRLPPT</sequence>
<protein>
    <submittedName>
        <fullName evidence="8">TSA: Wollemia nobilis Ref_Wollemi_Transcript_5712_1424 transcribed RNA sequence</fullName>
    </submittedName>
</protein>
<evidence type="ECO:0000256" key="2">
    <source>
        <dbReference type="ARBA" id="ARBA00022741"/>
    </source>
</evidence>
<dbReference type="InterPro" id="IPR000719">
    <property type="entry name" value="Prot_kinase_dom"/>
</dbReference>
<dbReference type="PROSITE" id="PS50011">
    <property type="entry name" value="PROTEIN_KINASE_DOM"/>
    <property type="match status" value="1"/>
</dbReference>
<evidence type="ECO:0000259" key="7">
    <source>
        <dbReference type="PROSITE" id="PS50011"/>
    </source>
</evidence>
<dbReference type="EMBL" id="GCHU01005674">
    <property type="protein sequence ID" value="JAG88756.1"/>
    <property type="molecule type" value="Transcribed_RNA"/>
</dbReference>
<accession>A0A0C9RPD1</accession>